<dbReference type="Proteomes" id="UP001642484">
    <property type="component" value="Unassembled WGS sequence"/>
</dbReference>
<feature type="domain" description="Nmd3 N-terminal" evidence="2">
    <location>
        <begin position="4"/>
        <end position="123"/>
    </location>
</feature>
<dbReference type="Pfam" id="PF04981">
    <property type="entry name" value="NMD3"/>
    <property type="match status" value="1"/>
</dbReference>
<evidence type="ECO:0000259" key="2">
    <source>
        <dbReference type="Pfam" id="PF04981"/>
    </source>
</evidence>
<dbReference type="EMBL" id="CAXAMN010008446">
    <property type="protein sequence ID" value="CAK9025205.1"/>
    <property type="molecule type" value="Genomic_DNA"/>
</dbReference>
<dbReference type="InterPro" id="IPR007064">
    <property type="entry name" value="Nmd3_N"/>
</dbReference>
<comment type="function">
    <text evidence="1">Acts as an adapter for the XPO1/CRM1-mediated export of the 60S ribosomal subunit.</text>
</comment>
<sequence>MVKCCLCGVQLSAAVQTGARCVQCLRKEVDVGASVHRRGQVHRCNTCQRWLRPNGGWTVADPESRELLGICLKNVKGIGRELQLVTASFLWTEPHSKELKLKLELQQEVITGVVVRQAVVVELGAQALVGHFSVFTILNSSTHNPRYCD</sequence>
<comment type="caution">
    <text evidence="3">The sequence shown here is derived from an EMBL/GenBank/DDBJ whole genome shotgun (WGS) entry which is preliminary data.</text>
</comment>
<keyword evidence="1" id="KW-0963">Cytoplasm</keyword>
<accession>A0ABP0KDW0</accession>
<keyword evidence="1" id="KW-0539">Nucleus</keyword>
<dbReference type="InterPro" id="IPR039768">
    <property type="entry name" value="Nmd3"/>
</dbReference>
<evidence type="ECO:0000313" key="5">
    <source>
        <dbReference type="Proteomes" id="UP001642484"/>
    </source>
</evidence>
<evidence type="ECO:0000313" key="4">
    <source>
        <dbReference type="EMBL" id="CAK9025205.1"/>
    </source>
</evidence>
<organism evidence="3 5">
    <name type="scientific">Durusdinium trenchii</name>
    <dbReference type="NCBI Taxonomy" id="1381693"/>
    <lineage>
        <taxon>Eukaryota</taxon>
        <taxon>Sar</taxon>
        <taxon>Alveolata</taxon>
        <taxon>Dinophyceae</taxon>
        <taxon>Suessiales</taxon>
        <taxon>Symbiodiniaceae</taxon>
        <taxon>Durusdinium</taxon>
    </lineage>
</organism>
<dbReference type="PANTHER" id="PTHR12746">
    <property type="entry name" value="NONSENSE-MEDIATED MRNA DECAY PROTEIN 3"/>
    <property type="match status" value="1"/>
</dbReference>
<evidence type="ECO:0000313" key="3">
    <source>
        <dbReference type="EMBL" id="CAK9024797.1"/>
    </source>
</evidence>
<dbReference type="EMBL" id="CAXAMN010008335">
    <property type="protein sequence ID" value="CAK9024797.1"/>
    <property type="molecule type" value="Genomic_DNA"/>
</dbReference>
<proteinExistence type="inferred from homology"/>
<dbReference type="PANTHER" id="PTHR12746:SF2">
    <property type="entry name" value="60S RIBOSOMAL EXPORT PROTEIN NMD3"/>
    <property type="match status" value="1"/>
</dbReference>
<keyword evidence="1" id="KW-0653">Protein transport</keyword>
<protein>
    <recommendedName>
        <fullName evidence="1">60S ribosomal export protein NMD3</fullName>
    </recommendedName>
</protein>
<keyword evidence="5" id="KW-1185">Reference proteome</keyword>
<keyword evidence="1" id="KW-0813">Transport</keyword>
<evidence type="ECO:0000256" key="1">
    <source>
        <dbReference type="RuleBase" id="RU364108"/>
    </source>
</evidence>
<comment type="similarity">
    <text evidence="1">Belongs to the NMD3 family.</text>
</comment>
<name>A0ABP0KDW0_9DINO</name>
<reference evidence="3 5" key="1">
    <citation type="submission" date="2024-02" db="EMBL/GenBank/DDBJ databases">
        <authorList>
            <person name="Chen Y."/>
            <person name="Shah S."/>
            <person name="Dougan E. K."/>
            <person name="Thang M."/>
            <person name="Chan C."/>
        </authorList>
    </citation>
    <scope>NUCLEOTIDE SEQUENCE [LARGE SCALE GENOMIC DNA]</scope>
</reference>
<gene>
    <name evidence="3" type="ORF">CCMP2556_LOCUS15766</name>
    <name evidence="4" type="ORF">CCMP2556_LOCUS15912</name>
</gene>
<comment type="subcellular location">
    <subcellularLocation>
        <location evidence="1">Cytoplasm</location>
    </subcellularLocation>
    <subcellularLocation>
        <location evidence="1">Nucleus</location>
    </subcellularLocation>
</comment>